<dbReference type="AlphaFoldDB" id="A0AAV2IQ25"/>
<comment type="caution">
    <text evidence="1">The sequence shown here is derived from an EMBL/GenBank/DDBJ whole genome shotgun (WGS) entry which is preliminary data.</text>
</comment>
<reference evidence="1 2" key="1">
    <citation type="submission" date="2024-04" db="EMBL/GenBank/DDBJ databases">
        <authorList>
            <consortium name="Genoscope - CEA"/>
            <person name="William W."/>
        </authorList>
    </citation>
    <scope>NUCLEOTIDE SEQUENCE [LARGE SCALE GENOMIC DNA]</scope>
</reference>
<feature type="non-terminal residue" evidence="1">
    <location>
        <position position="106"/>
    </location>
</feature>
<dbReference type="EMBL" id="CAXITT010001102">
    <property type="protein sequence ID" value="CAL1547912.1"/>
    <property type="molecule type" value="Genomic_DNA"/>
</dbReference>
<proteinExistence type="predicted"/>
<name>A0AAV2IQ25_LYMST</name>
<dbReference type="Proteomes" id="UP001497497">
    <property type="component" value="Unassembled WGS sequence"/>
</dbReference>
<sequence length="106" mass="11742">SKIAPLLNAARTCLASAPFLESLYKHHLINGNHEAKDVIFHAVLYHTEAYRNGNWSKPALHRGCSASGNFGVFCYGKGIFEAYSVAEDKYFDIARCPECVLSVHLV</sequence>
<protein>
    <submittedName>
        <fullName evidence="1">Uncharacterized protein</fullName>
    </submittedName>
</protein>
<keyword evidence="2" id="KW-1185">Reference proteome</keyword>
<feature type="non-terminal residue" evidence="1">
    <location>
        <position position="1"/>
    </location>
</feature>
<accession>A0AAV2IQ25</accession>
<evidence type="ECO:0000313" key="2">
    <source>
        <dbReference type="Proteomes" id="UP001497497"/>
    </source>
</evidence>
<evidence type="ECO:0000313" key="1">
    <source>
        <dbReference type="EMBL" id="CAL1547912.1"/>
    </source>
</evidence>
<organism evidence="1 2">
    <name type="scientific">Lymnaea stagnalis</name>
    <name type="common">Great pond snail</name>
    <name type="synonym">Helix stagnalis</name>
    <dbReference type="NCBI Taxonomy" id="6523"/>
    <lineage>
        <taxon>Eukaryota</taxon>
        <taxon>Metazoa</taxon>
        <taxon>Spiralia</taxon>
        <taxon>Lophotrochozoa</taxon>
        <taxon>Mollusca</taxon>
        <taxon>Gastropoda</taxon>
        <taxon>Heterobranchia</taxon>
        <taxon>Euthyneura</taxon>
        <taxon>Panpulmonata</taxon>
        <taxon>Hygrophila</taxon>
        <taxon>Lymnaeoidea</taxon>
        <taxon>Lymnaeidae</taxon>
        <taxon>Lymnaea</taxon>
    </lineage>
</organism>
<gene>
    <name evidence="1" type="ORF">GSLYS_00021229001</name>
</gene>